<comment type="caution">
    <text evidence="2">The sequence shown here is derived from an EMBL/GenBank/DDBJ whole genome shotgun (WGS) entry which is preliminary data.</text>
</comment>
<feature type="transmembrane region" description="Helical" evidence="1">
    <location>
        <begin position="21"/>
        <end position="46"/>
    </location>
</feature>
<sequence>MSKRLPSDGDAGAKRLRGFEALVVGLEWLTVAHLFLVCAFLLRVIAERLGLASPNVTTGGIVSMGMRAAVLLGAYLWARRRLAAERSARS</sequence>
<keyword evidence="1" id="KW-0472">Membrane</keyword>
<organism evidence="2 3">
    <name type="scientific">Sphingomonas citri</name>
    <dbReference type="NCBI Taxonomy" id="2862499"/>
    <lineage>
        <taxon>Bacteria</taxon>
        <taxon>Pseudomonadati</taxon>
        <taxon>Pseudomonadota</taxon>
        <taxon>Alphaproteobacteria</taxon>
        <taxon>Sphingomonadales</taxon>
        <taxon>Sphingomonadaceae</taxon>
        <taxon>Sphingomonas</taxon>
    </lineage>
</organism>
<accession>A0ABS7BT03</accession>
<name>A0ABS7BT03_9SPHN</name>
<protein>
    <submittedName>
        <fullName evidence="2">Uncharacterized protein</fullName>
    </submittedName>
</protein>
<dbReference type="EMBL" id="JAHXZN010000009">
    <property type="protein sequence ID" value="MBW6532738.1"/>
    <property type="molecule type" value="Genomic_DNA"/>
</dbReference>
<evidence type="ECO:0000313" key="3">
    <source>
        <dbReference type="Proteomes" id="UP000759103"/>
    </source>
</evidence>
<proteinExistence type="predicted"/>
<keyword evidence="3" id="KW-1185">Reference proteome</keyword>
<keyword evidence="1" id="KW-1133">Transmembrane helix</keyword>
<evidence type="ECO:0000256" key="1">
    <source>
        <dbReference type="SAM" id="Phobius"/>
    </source>
</evidence>
<gene>
    <name evidence="2" type="ORF">KZ820_18500</name>
</gene>
<evidence type="ECO:0000313" key="2">
    <source>
        <dbReference type="EMBL" id="MBW6532738.1"/>
    </source>
</evidence>
<dbReference type="RefSeq" id="WP_219750318.1">
    <property type="nucleotide sequence ID" value="NZ_JAHXZN010000009.1"/>
</dbReference>
<dbReference type="Proteomes" id="UP000759103">
    <property type="component" value="Unassembled WGS sequence"/>
</dbReference>
<keyword evidence="1" id="KW-0812">Transmembrane</keyword>
<feature type="transmembrane region" description="Helical" evidence="1">
    <location>
        <begin position="58"/>
        <end position="78"/>
    </location>
</feature>
<reference evidence="2 3" key="1">
    <citation type="submission" date="2021-07" db="EMBL/GenBank/DDBJ databases">
        <title>Sphingomonas sp.</title>
        <authorList>
            <person name="Feng G."/>
            <person name="Li J."/>
            <person name="Pan M."/>
        </authorList>
    </citation>
    <scope>NUCLEOTIDE SEQUENCE [LARGE SCALE GENOMIC DNA]</scope>
    <source>
        <strain evidence="2 3">RRHST34</strain>
    </source>
</reference>